<dbReference type="OrthoDB" id="9802264at2"/>
<dbReference type="GO" id="GO:0005524">
    <property type="term" value="F:ATP binding"/>
    <property type="evidence" value="ECO:0007669"/>
    <property type="project" value="UniProtKB-KW"/>
</dbReference>
<name>A0A512J5L0_9HYPH</name>
<evidence type="ECO:0000313" key="8">
    <source>
        <dbReference type="EMBL" id="GLS64708.1"/>
    </source>
</evidence>
<sequence>MSPLLSIRDLSVAFRGDGGPVEVLHRLSLDVARGRTLALVGESGSGKSVTAQAILRILPRAATITKGRILYDDGGRSSDLAALPADGPAMRRLRGRRIAMIFQEPMTCLSPLHTIGDQIGEALRVHTGAGRAEADARTREALVRVGFPDPARALTTYPFELSGGLRQRAMIAMALILRPPLLVADEPTTALDVTTQAQILALLARLQEETGMSILLITHDLGVVANMAHDIAVLYRGRLMEAGPLRTVMRRPGHAYLRALLDAVPRFDMAPGERLTPIREARPALPAARAVPAPAGPILRVEGVSRSFTLRSGRFWSAPRNVRAVAEASLEIRAGQTLGLVGESGSGKTTLARMVMRALKPDAGRILFDDGRGPRDVHGLAGGDLFAYRRHVQYVFQDPYASLDPRMSVRQILSEPMEIHGLDPAIRRSRPAELMAMVGLDPGALGRYPHAFSGGQRQRIGIARALALEPRLLVLDEPVSALDVSVQAQILNLLKDLQAALGLSYLIVSHNLAVIDYMADTISVMCRGRIVEEAPRAVLFRDPAHPYTRTLLAAVPDPSLDHPLDFAAVTRDLSDPARWPEPFRLAPDETGILQEIEPGHRVRRSAARDARAA</sequence>
<dbReference type="Proteomes" id="UP000321960">
    <property type="component" value="Unassembled WGS sequence"/>
</dbReference>
<comment type="similarity">
    <text evidence="2">Belongs to the ABC transporter superfamily.</text>
</comment>
<dbReference type="Gene3D" id="3.40.50.300">
    <property type="entry name" value="P-loop containing nucleotide triphosphate hydrolases"/>
    <property type="match status" value="2"/>
</dbReference>
<dbReference type="GO" id="GO:0055085">
    <property type="term" value="P:transmembrane transport"/>
    <property type="evidence" value="ECO:0007669"/>
    <property type="project" value="UniProtKB-ARBA"/>
</dbReference>
<dbReference type="PANTHER" id="PTHR43776">
    <property type="entry name" value="TRANSPORT ATP-BINDING PROTEIN"/>
    <property type="match status" value="1"/>
</dbReference>
<dbReference type="CDD" id="cd03257">
    <property type="entry name" value="ABC_NikE_OppD_transporters"/>
    <property type="match status" value="2"/>
</dbReference>
<reference evidence="8" key="4">
    <citation type="submission" date="2023-01" db="EMBL/GenBank/DDBJ databases">
        <title>Draft genome sequence of Methylobacterium oxalidis strain NBRC 107715.</title>
        <authorList>
            <person name="Sun Q."/>
            <person name="Mori K."/>
        </authorList>
    </citation>
    <scope>NUCLEOTIDE SEQUENCE</scope>
    <source>
        <strain evidence="8">NBRC 107715</strain>
    </source>
</reference>
<keyword evidence="3" id="KW-0813">Transport</keyword>
<reference evidence="7 9" key="3">
    <citation type="submission" date="2019-07" db="EMBL/GenBank/DDBJ databases">
        <title>Whole genome shotgun sequence of Methylobacterium oxalidis NBRC 107715.</title>
        <authorList>
            <person name="Hosoyama A."/>
            <person name="Uohara A."/>
            <person name="Ohji S."/>
            <person name="Ichikawa N."/>
        </authorList>
    </citation>
    <scope>NUCLEOTIDE SEQUENCE [LARGE SCALE GENOMIC DNA]</scope>
    <source>
        <strain evidence="7 9">NBRC 107715</strain>
    </source>
</reference>
<dbReference type="InterPro" id="IPR017871">
    <property type="entry name" value="ABC_transporter-like_CS"/>
</dbReference>
<comment type="subcellular location">
    <subcellularLocation>
        <location evidence="1">Cell inner membrane</location>
        <topology evidence="1">Peripheral membrane protein</topology>
    </subcellularLocation>
</comment>
<gene>
    <name evidence="8" type="ORF">GCM10007888_30890</name>
    <name evidence="7" type="ORF">MOX02_32860</name>
</gene>
<dbReference type="AlphaFoldDB" id="A0A512J5L0"/>
<reference evidence="10" key="2">
    <citation type="journal article" date="2019" name="Int. J. Syst. Evol. Microbiol.">
        <title>The Global Catalogue of Microorganisms (GCM) 10K type strain sequencing project: providing services to taxonomists for standard genome sequencing and annotation.</title>
        <authorList>
            <consortium name="The Broad Institute Genomics Platform"/>
            <consortium name="The Broad Institute Genome Sequencing Center for Infectious Disease"/>
            <person name="Wu L."/>
            <person name="Ma J."/>
        </authorList>
    </citation>
    <scope>NUCLEOTIDE SEQUENCE [LARGE SCALE GENOMIC DNA]</scope>
    <source>
        <strain evidence="10">NBRC 107715</strain>
    </source>
</reference>
<dbReference type="InterPro" id="IPR003593">
    <property type="entry name" value="AAA+_ATPase"/>
</dbReference>
<evidence type="ECO:0000256" key="1">
    <source>
        <dbReference type="ARBA" id="ARBA00004417"/>
    </source>
</evidence>
<dbReference type="GO" id="GO:0005886">
    <property type="term" value="C:plasma membrane"/>
    <property type="evidence" value="ECO:0007669"/>
    <property type="project" value="UniProtKB-SubCell"/>
</dbReference>
<dbReference type="InterPro" id="IPR003439">
    <property type="entry name" value="ABC_transporter-like_ATP-bd"/>
</dbReference>
<keyword evidence="10" id="KW-1185">Reference proteome</keyword>
<accession>A0A512J5L0</accession>
<keyword evidence="5 7" id="KW-0067">ATP-binding</keyword>
<organism evidence="7 9">
    <name type="scientific">Methylobacterium oxalidis</name>
    <dbReference type="NCBI Taxonomy" id="944322"/>
    <lineage>
        <taxon>Bacteria</taxon>
        <taxon>Pseudomonadati</taxon>
        <taxon>Pseudomonadota</taxon>
        <taxon>Alphaproteobacteria</taxon>
        <taxon>Hyphomicrobiales</taxon>
        <taxon>Methylobacteriaceae</taxon>
        <taxon>Methylobacterium</taxon>
    </lineage>
</organism>
<evidence type="ECO:0000256" key="4">
    <source>
        <dbReference type="ARBA" id="ARBA00022741"/>
    </source>
</evidence>
<evidence type="ECO:0000256" key="2">
    <source>
        <dbReference type="ARBA" id="ARBA00005417"/>
    </source>
</evidence>
<dbReference type="InterPro" id="IPR050319">
    <property type="entry name" value="ABC_transp_ATP-bind"/>
</dbReference>
<dbReference type="InterPro" id="IPR027417">
    <property type="entry name" value="P-loop_NTPase"/>
</dbReference>
<dbReference type="GO" id="GO:0015833">
    <property type="term" value="P:peptide transport"/>
    <property type="evidence" value="ECO:0007669"/>
    <property type="project" value="InterPro"/>
</dbReference>
<dbReference type="Pfam" id="PF08352">
    <property type="entry name" value="oligo_HPY"/>
    <property type="match status" value="2"/>
</dbReference>
<evidence type="ECO:0000259" key="6">
    <source>
        <dbReference type="PROSITE" id="PS50893"/>
    </source>
</evidence>
<feature type="domain" description="ABC transporter" evidence="6">
    <location>
        <begin position="7"/>
        <end position="261"/>
    </location>
</feature>
<reference evidence="8" key="1">
    <citation type="journal article" date="2014" name="Int. J. Syst. Evol. Microbiol.">
        <title>Complete genome of a new Firmicutes species belonging to the dominant human colonic microbiota ('Ruminococcus bicirculans') reveals two chromosomes and a selective capacity to utilize plant glucans.</title>
        <authorList>
            <consortium name="NISC Comparative Sequencing Program"/>
            <person name="Wegmann U."/>
            <person name="Louis P."/>
            <person name="Goesmann A."/>
            <person name="Henrissat B."/>
            <person name="Duncan S.H."/>
            <person name="Flint H.J."/>
        </authorList>
    </citation>
    <scope>NUCLEOTIDE SEQUENCE</scope>
    <source>
        <strain evidence="8">NBRC 107715</strain>
    </source>
</reference>
<evidence type="ECO:0000313" key="9">
    <source>
        <dbReference type="Proteomes" id="UP000321960"/>
    </source>
</evidence>
<dbReference type="SMART" id="SM00382">
    <property type="entry name" value="AAA"/>
    <property type="match status" value="2"/>
</dbReference>
<dbReference type="Proteomes" id="UP001156856">
    <property type="component" value="Unassembled WGS sequence"/>
</dbReference>
<protein>
    <submittedName>
        <fullName evidence="7">ABC transporter ATP-binding protein</fullName>
    </submittedName>
</protein>
<dbReference type="RefSeq" id="WP_147026825.1">
    <property type="nucleotide sequence ID" value="NZ_BJZU01000065.1"/>
</dbReference>
<evidence type="ECO:0000256" key="5">
    <source>
        <dbReference type="ARBA" id="ARBA00022840"/>
    </source>
</evidence>
<keyword evidence="4" id="KW-0547">Nucleotide-binding</keyword>
<evidence type="ECO:0000313" key="7">
    <source>
        <dbReference type="EMBL" id="GEP05248.1"/>
    </source>
</evidence>
<evidence type="ECO:0000313" key="10">
    <source>
        <dbReference type="Proteomes" id="UP001156856"/>
    </source>
</evidence>
<dbReference type="PROSITE" id="PS50893">
    <property type="entry name" value="ABC_TRANSPORTER_2"/>
    <property type="match status" value="2"/>
</dbReference>
<dbReference type="SUPFAM" id="SSF52540">
    <property type="entry name" value="P-loop containing nucleoside triphosphate hydrolases"/>
    <property type="match status" value="2"/>
</dbReference>
<dbReference type="EMBL" id="BJZU01000065">
    <property type="protein sequence ID" value="GEP05248.1"/>
    <property type="molecule type" value="Genomic_DNA"/>
</dbReference>
<dbReference type="GO" id="GO:0016887">
    <property type="term" value="F:ATP hydrolysis activity"/>
    <property type="evidence" value="ECO:0007669"/>
    <property type="project" value="InterPro"/>
</dbReference>
<dbReference type="Pfam" id="PF00005">
    <property type="entry name" value="ABC_tran"/>
    <property type="match status" value="2"/>
</dbReference>
<dbReference type="InterPro" id="IPR013563">
    <property type="entry name" value="Oligopep_ABC_C"/>
</dbReference>
<dbReference type="FunFam" id="3.40.50.300:FF:000016">
    <property type="entry name" value="Oligopeptide ABC transporter ATP-binding component"/>
    <property type="match status" value="1"/>
</dbReference>
<feature type="domain" description="ABC transporter" evidence="6">
    <location>
        <begin position="299"/>
        <end position="552"/>
    </location>
</feature>
<dbReference type="NCBIfam" id="NF008453">
    <property type="entry name" value="PRK11308.1"/>
    <property type="match status" value="2"/>
</dbReference>
<evidence type="ECO:0000256" key="3">
    <source>
        <dbReference type="ARBA" id="ARBA00022448"/>
    </source>
</evidence>
<dbReference type="PANTHER" id="PTHR43776:SF7">
    <property type="entry name" value="D,D-DIPEPTIDE TRANSPORT ATP-BINDING PROTEIN DDPF-RELATED"/>
    <property type="match status" value="1"/>
</dbReference>
<dbReference type="EMBL" id="BSPK01000051">
    <property type="protein sequence ID" value="GLS64708.1"/>
    <property type="molecule type" value="Genomic_DNA"/>
</dbReference>
<dbReference type="PROSITE" id="PS00211">
    <property type="entry name" value="ABC_TRANSPORTER_1"/>
    <property type="match status" value="1"/>
</dbReference>
<proteinExistence type="inferred from homology"/>
<comment type="caution">
    <text evidence="7">The sequence shown here is derived from an EMBL/GenBank/DDBJ whole genome shotgun (WGS) entry which is preliminary data.</text>
</comment>